<feature type="domain" description="4Fe-4S ferredoxin-type" evidence="1">
    <location>
        <begin position="27"/>
        <end position="56"/>
    </location>
</feature>
<dbReference type="PROSITE" id="PS51379">
    <property type="entry name" value="4FE4S_FER_2"/>
    <property type="match status" value="1"/>
</dbReference>
<dbReference type="Gene3D" id="3.30.70.20">
    <property type="match status" value="1"/>
</dbReference>
<dbReference type="InterPro" id="IPR017896">
    <property type="entry name" value="4Fe4S_Fe-S-bd"/>
</dbReference>
<dbReference type="AlphaFoldDB" id="A0A9D1TYF8"/>
<dbReference type="SUPFAM" id="SSF46548">
    <property type="entry name" value="alpha-helical ferredoxin"/>
    <property type="match status" value="1"/>
</dbReference>
<proteinExistence type="predicted"/>
<accession>A0A9D1TYF8</accession>
<sequence length="105" mass="11711">MDFGFTINAPRAIYLDKIDPTLRDRIIARERTTLLCIGCGSCTATCTAGQFTPFSLRKVQHLIRRGEYAAAKEAVQNCMMCGKCRMTCPRGVNTRAVVHTLLQEL</sequence>
<protein>
    <submittedName>
        <fullName evidence="2">4Fe-4S dicluster domain-containing protein</fullName>
    </submittedName>
</protein>
<evidence type="ECO:0000259" key="1">
    <source>
        <dbReference type="PROSITE" id="PS51379"/>
    </source>
</evidence>
<dbReference type="Pfam" id="PF13183">
    <property type="entry name" value="Fer4_8"/>
    <property type="match status" value="1"/>
</dbReference>
<gene>
    <name evidence="2" type="ORF">H9888_08550</name>
</gene>
<name>A0A9D1TYF8_9BACT</name>
<organism evidence="2 3">
    <name type="scientific">Candidatus Rikenella faecigallinarum</name>
    <dbReference type="NCBI Taxonomy" id="2838745"/>
    <lineage>
        <taxon>Bacteria</taxon>
        <taxon>Pseudomonadati</taxon>
        <taxon>Bacteroidota</taxon>
        <taxon>Bacteroidia</taxon>
        <taxon>Bacteroidales</taxon>
        <taxon>Rikenellaceae</taxon>
        <taxon>Rikenella</taxon>
    </lineage>
</organism>
<evidence type="ECO:0000313" key="2">
    <source>
        <dbReference type="EMBL" id="HIW11523.1"/>
    </source>
</evidence>
<reference evidence="2" key="1">
    <citation type="journal article" date="2021" name="PeerJ">
        <title>Extensive microbial diversity within the chicken gut microbiome revealed by metagenomics and culture.</title>
        <authorList>
            <person name="Gilroy R."/>
            <person name="Ravi A."/>
            <person name="Getino M."/>
            <person name="Pursley I."/>
            <person name="Horton D.L."/>
            <person name="Alikhan N.F."/>
            <person name="Baker D."/>
            <person name="Gharbi K."/>
            <person name="Hall N."/>
            <person name="Watson M."/>
            <person name="Adriaenssens E.M."/>
            <person name="Foster-Nyarko E."/>
            <person name="Jarju S."/>
            <person name="Secka A."/>
            <person name="Antonio M."/>
            <person name="Oren A."/>
            <person name="Chaudhuri R.R."/>
            <person name="La Ragione R."/>
            <person name="Hildebrand F."/>
            <person name="Pallen M.J."/>
        </authorList>
    </citation>
    <scope>NUCLEOTIDE SEQUENCE</scope>
    <source>
        <strain evidence="2">ChiBcec15-1070</strain>
    </source>
</reference>
<reference evidence="2" key="2">
    <citation type="submission" date="2021-04" db="EMBL/GenBank/DDBJ databases">
        <authorList>
            <person name="Gilroy R."/>
        </authorList>
    </citation>
    <scope>NUCLEOTIDE SEQUENCE</scope>
    <source>
        <strain evidence="2">ChiBcec15-1070</strain>
    </source>
</reference>
<comment type="caution">
    <text evidence="2">The sequence shown here is derived from an EMBL/GenBank/DDBJ whole genome shotgun (WGS) entry which is preliminary data.</text>
</comment>
<dbReference type="Proteomes" id="UP000823926">
    <property type="component" value="Unassembled WGS sequence"/>
</dbReference>
<dbReference type="EMBL" id="DXHL01000038">
    <property type="protein sequence ID" value="HIW11523.1"/>
    <property type="molecule type" value="Genomic_DNA"/>
</dbReference>
<evidence type="ECO:0000313" key="3">
    <source>
        <dbReference type="Proteomes" id="UP000823926"/>
    </source>
</evidence>